<dbReference type="AlphaFoldDB" id="A0AAX1Y9E9"/>
<dbReference type="EMBL" id="RJNF01000031">
    <property type="protein sequence ID" value="RSI54577.1"/>
    <property type="molecule type" value="Genomic_DNA"/>
</dbReference>
<gene>
    <name evidence="1" type="ORF">D8867_09360</name>
</gene>
<dbReference type="RefSeq" id="WP_021151515.1">
    <property type="nucleotide sequence ID" value="NZ_RJNF01000031.1"/>
</dbReference>
<reference evidence="1 2" key="1">
    <citation type="submission" date="2018-11" db="EMBL/GenBank/DDBJ databases">
        <title>Species Designations Belie Phenotypic and Genotypic Heterogeneity in Oral Streptococci.</title>
        <authorList>
            <person name="Velsko I."/>
        </authorList>
    </citation>
    <scope>NUCLEOTIDE SEQUENCE [LARGE SCALE GENOMIC DNA]</scope>
    <source>
        <strain evidence="1 2">BCC42</strain>
    </source>
</reference>
<comment type="caution">
    <text evidence="1">The sequence shown here is derived from an EMBL/GenBank/DDBJ whole genome shotgun (WGS) entry which is preliminary data.</text>
</comment>
<dbReference type="Pfam" id="PF07751">
    <property type="entry name" value="Abi_2"/>
    <property type="match status" value="1"/>
</dbReference>
<organism evidence="1 2">
    <name type="scientific">Streptococcus salivarius</name>
    <dbReference type="NCBI Taxonomy" id="1304"/>
    <lineage>
        <taxon>Bacteria</taxon>
        <taxon>Bacillati</taxon>
        <taxon>Bacillota</taxon>
        <taxon>Bacilli</taxon>
        <taxon>Lactobacillales</taxon>
        <taxon>Streptococcaceae</taxon>
        <taxon>Streptococcus</taxon>
    </lineage>
</organism>
<dbReference type="InterPro" id="IPR011664">
    <property type="entry name" value="Abi_system_AbiD/AbiF-like"/>
</dbReference>
<evidence type="ECO:0000313" key="2">
    <source>
        <dbReference type="Proteomes" id="UP000273998"/>
    </source>
</evidence>
<proteinExistence type="predicted"/>
<name>A0AAX1Y9E9_STRSL</name>
<protein>
    <submittedName>
        <fullName evidence="1">Abi-like protein</fullName>
    </submittedName>
</protein>
<evidence type="ECO:0000313" key="1">
    <source>
        <dbReference type="EMBL" id="RSI54577.1"/>
    </source>
</evidence>
<sequence>MAIKQSEGRHSLKQKLHERKLYFEDKELDDALIKYNYFNLFNGIENLLLSSRNPKRFNKVTLDDFITIYKFNKKLATTILEILDNIESKLKNSVAHHFTQTYCLTISDTMNYTLKSNYIDPKNSQFANNYPFVNYQNKRIYDEFDNFILFKPFYLTKLINENDHIDYRFYTDSRYTSQRGQTTFRTGQAPNYTYHTHVAVPFWVAIETLTLGEVICLLHYLDPYVLNKVMEDFNMPLFYRNEFLNMFDIIKSLRNFCAHGSLVYRYQSPKYIKLNANLVSLFNLTPSETGTPPSALSLFDTLQIVNYFESTKPLKKHINSIIYRNNKHFKSPDFDLNTRLLTRMGNPNLKDWKKFIFMDSQYHF</sequence>
<accession>A0AAX1Y9E9</accession>
<dbReference type="Proteomes" id="UP000273998">
    <property type="component" value="Unassembled WGS sequence"/>
</dbReference>